<keyword evidence="1" id="KW-1133">Transmembrane helix</keyword>
<dbReference type="Proteomes" id="UP000239874">
    <property type="component" value="Unassembled WGS sequence"/>
</dbReference>
<proteinExistence type="predicted"/>
<keyword evidence="1" id="KW-0472">Membrane</keyword>
<feature type="transmembrane region" description="Helical" evidence="1">
    <location>
        <begin position="272"/>
        <end position="290"/>
    </location>
</feature>
<comment type="caution">
    <text evidence="2">The sequence shown here is derived from an EMBL/GenBank/DDBJ whole genome shotgun (WGS) entry which is preliminary data.</text>
</comment>
<name>A0A2S6AGS0_9NOCA</name>
<evidence type="ECO:0000256" key="1">
    <source>
        <dbReference type="SAM" id="Phobius"/>
    </source>
</evidence>
<accession>A0A2S6AGS0</accession>
<evidence type="ECO:0008006" key="4">
    <source>
        <dbReference type="Google" id="ProtNLM"/>
    </source>
</evidence>
<keyword evidence="1" id="KW-0812">Transmembrane</keyword>
<sequence length="309" mass="31533">MALALPGVYLYAFHQPQPHEMPVEIIGANHDSAQLALGLATKMAPSFRVTSVADADTARRHLTDMSSRGAFDPATGTLYVASAGSPLAESAVQTAFGAVARQLGTELTVRDVAPLPESDRVGVSLLFVGLAAILAGFVTATVLNVAVPGLSLRAEIAILGLVALVAAVITTFIAYSAYGALSGHLVEVALLAASGTICAGLLQSGGIKLIGPGMTVVGVTVLIILGIPASGIAVPVDMVPPVFAHLHSWLPTSAVLDGLRRTLYFGGSGIDADLPIIGLWIALGAGAFWLSTLRSPKTSAVVAEQEGAR</sequence>
<feature type="transmembrane region" description="Helical" evidence="1">
    <location>
        <begin position="184"/>
        <end position="202"/>
    </location>
</feature>
<gene>
    <name evidence="2" type="ORF">C5E45_31085</name>
</gene>
<evidence type="ECO:0000313" key="2">
    <source>
        <dbReference type="EMBL" id="PPJ33966.1"/>
    </source>
</evidence>
<protein>
    <recommendedName>
        <fullName evidence="4">ABC transporter permease</fullName>
    </recommendedName>
</protein>
<reference evidence="2 3" key="1">
    <citation type="submission" date="2018-02" db="EMBL/GenBank/DDBJ databases">
        <title>8 Nocardia nova and 1 Nocardia cyriacigeorgica strain used for evolution to TMP-SMX.</title>
        <authorList>
            <person name="Mehta H."/>
            <person name="Weng J."/>
            <person name="Shamoo Y."/>
        </authorList>
    </citation>
    <scope>NUCLEOTIDE SEQUENCE [LARGE SCALE GENOMIC DNA]</scope>
    <source>
        <strain evidence="2 3">MDA3139</strain>
    </source>
</reference>
<organism evidence="2 3">
    <name type="scientific">Nocardia nova</name>
    <dbReference type="NCBI Taxonomy" id="37330"/>
    <lineage>
        <taxon>Bacteria</taxon>
        <taxon>Bacillati</taxon>
        <taxon>Actinomycetota</taxon>
        <taxon>Actinomycetes</taxon>
        <taxon>Mycobacteriales</taxon>
        <taxon>Nocardiaceae</taxon>
        <taxon>Nocardia</taxon>
    </lineage>
</organism>
<feature type="transmembrane region" description="Helical" evidence="1">
    <location>
        <begin position="125"/>
        <end position="147"/>
    </location>
</feature>
<dbReference type="AlphaFoldDB" id="A0A2S6AGS0"/>
<dbReference type="EMBL" id="PSZC01000033">
    <property type="protein sequence ID" value="PPJ33966.1"/>
    <property type="molecule type" value="Genomic_DNA"/>
</dbReference>
<feature type="transmembrane region" description="Helical" evidence="1">
    <location>
        <begin position="214"/>
        <end position="236"/>
    </location>
</feature>
<evidence type="ECO:0000313" key="3">
    <source>
        <dbReference type="Proteomes" id="UP000239874"/>
    </source>
</evidence>
<feature type="transmembrane region" description="Helical" evidence="1">
    <location>
        <begin position="156"/>
        <end position="178"/>
    </location>
</feature>